<dbReference type="AlphaFoldDB" id="A0A0H4KIR6"/>
<evidence type="ECO:0000313" key="2">
    <source>
        <dbReference type="Proteomes" id="UP000036202"/>
    </source>
</evidence>
<sequence>MKQNSSLITHEKWMDNVKKLNEGQPSLIDLVQRQIDSYEEENAGENSFPMAGYQEIKEEQLYQQSIEKDRDTLKVNGIRTLFELPTGMTDSEKLDEIYNIVVDPSYDGF</sequence>
<dbReference type="Proteomes" id="UP000036202">
    <property type="component" value="Chromosome"/>
</dbReference>
<dbReference type="KEGG" id="beo:BEH_11630"/>
<accession>A0A0H4KIR6</accession>
<reference evidence="2" key="2">
    <citation type="submission" date="2015-06" db="EMBL/GenBank/DDBJ databases">
        <title>Genome Sequence of Bacillus endophyticus and Analysis of its Companion Mechanism in the Ketogulonigenium vulgare-Bacillus strain Consortium.</title>
        <authorList>
            <person name="Jia N."/>
            <person name="Du J."/>
            <person name="Ding M.-Z."/>
            <person name="Gao F."/>
            <person name="Yuan Y.-J."/>
        </authorList>
    </citation>
    <scope>NUCLEOTIDE SEQUENCE [LARGE SCALE GENOMIC DNA]</scope>
    <source>
        <strain evidence="2">Hbe603</strain>
    </source>
</reference>
<reference evidence="1 2" key="1">
    <citation type="journal article" date="2015" name="PLoS ONE">
        <title>Genome Sequence of Bacillus endophyticus and Analysis of Its Companion Mechanism in the Ketogulonigenium vulgare-Bacillus Strain Consortium.</title>
        <authorList>
            <person name="Jia N."/>
            <person name="Du J."/>
            <person name="Ding M.Z."/>
            <person name="Gao F."/>
            <person name="Yuan Y.J."/>
        </authorList>
    </citation>
    <scope>NUCLEOTIDE SEQUENCE [LARGE SCALE GENOMIC DNA]</scope>
    <source>
        <strain evidence="1 2">Hbe603</strain>
    </source>
</reference>
<organism evidence="1 2">
    <name type="scientific">Priestia filamentosa</name>
    <dbReference type="NCBI Taxonomy" id="1402861"/>
    <lineage>
        <taxon>Bacteria</taxon>
        <taxon>Bacillati</taxon>
        <taxon>Bacillota</taxon>
        <taxon>Bacilli</taxon>
        <taxon>Bacillales</taxon>
        <taxon>Bacillaceae</taxon>
        <taxon>Priestia</taxon>
    </lineage>
</organism>
<protein>
    <submittedName>
        <fullName evidence="1">Uncharacterized protein</fullName>
    </submittedName>
</protein>
<gene>
    <name evidence="1" type="ORF">BEH_11630</name>
</gene>
<name>A0A0H4KIR6_9BACI</name>
<keyword evidence="2" id="KW-1185">Reference proteome</keyword>
<proteinExistence type="predicted"/>
<dbReference type="EMBL" id="CP011974">
    <property type="protein sequence ID" value="AKO92686.1"/>
    <property type="molecule type" value="Genomic_DNA"/>
</dbReference>
<dbReference type="PATRIC" id="fig|135735.6.peg.2436"/>
<dbReference type="RefSeq" id="WP_046217248.1">
    <property type="nucleotide sequence ID" value="NZ_CP011974.1"/>
</dbReference>
<evidence type="ECO:0000313" key="1">
    <source>
        <dbReference type="EMBL" id="AKO92686.1"/>
    </source>
</evidence>